<dbReference type="SMART" id="SM01110">
    <property type="entry name" value="Cutinase"/>
    <property type="match status" value="1"/>
</dbReference>
<dbReference type="PANTHER" id="PTHR33630:SF9">
    <property type="entry name" value="CUTINASE 4"/>
    <property type="match status" value="1"/>
</dbReference>
<dbReference type="Proteomes" id="UP001611415">
    <property type="component" value="Unassembled WGS sequence"/>
</dbReference>
<evidence type="ECO:0000256" key="3">
    <source>
        <dbReference type="ARBA" id="ARBA00022801"/>
    </source>
</evidence>
<organism evidence="7 8">
    <name type="scientific">Nocardia xishanensis</name>
    <dbReference type="NCBI Taxonomy" id="238964"/>
    <lineage>
        <taxon>Bacteria</taxon>
        <taxon>Bacillati</taxon>
        <taxon>Actinomycetota</taxon>
        <taxon>Actinomycetes</taxon>
        <taxon>Mycobacteriales</taxon>
        <taxon>Nocardiaceae</taxon>
        <taxon>Nocardia</taxon>
    </lineage>
</organism>
<evidence type="ECO:0000256" key="1">
    <source>
        <dbReference type="ARBA" id="ARBA00007534"/>
    </source>
</evidence>
<evidence type="ECO:0000256" key="4">
    <source>
        <dbReference type="ARBA" id="ARBA00023157"/>
    </source>
</evidence>
<dbReference type="PANTHER" id="PTHR33630">
    <property type="entry name" value="CUTINASE RV1984C-RELATED-RELATED"/>
    <property type="match status" value="1"/>
</dbReference>
<reference evidence="7 8" key="1">
    <citation type="submission" date="2024-10" db="EMBL/GenBank/DDBJ databases">
        <title>The Natural Products Discovery Center: Release of the First 8490 Sequenced Strains for Exploring Actinobacteria Biosynthetic Diversity.</title>
        <authorList>
            <person name="Kalkreuter E."/>
            <person name="Kautsar S.A."/>
            <person name="Yang D."/>
            <person name="Bader C.D."/>
            <person name="Teijaro C.N."/>
            <person name="Fluegel L."/>
            <person name="Davis C.M."/>
            <person name="Simpson J.R."/>
            <person name="Lauterbach L."/>
            <person name="Steele A.D."/>
            <person name="Gui C."/>
            <person name="Meng S."/>
            <person name="Li G."/>
            <person name="Viehrig K."/>
            <person name="Ye F."/>
            <person name="Su P."/>
            <person name="Kiefer A.F."/>
            <person name="Nichols A."/>
            <person name="Cepeda A.J."/>
            <person name="Yan W."/>
            <person name="Fan B."/>
            <person name="Jiang Y."/>
            <person name="Adhikari A."/>
            <person name="Zheng C.-J."/>
            <person name="Schuster L."/>
            <person name="Cowan T.M."/>
            <person name="Smanski M.J."/>
            <person name="Chevrette M.G."/>
            <person name="De Carvalho L.P.S."/>
            <person name="Shen B."/>
        </authorList>
    </citation>
    <scope>NUCLEOTIDE SEQUENCE [LARGE SCALE GENOMIC DNA]</scope>
    <source>
        <strain evidence="7 8">NPDC019275</strain>
    </source>
</reference>
<feature type="chain" id="PRO_5046009607" evidence="6">
    <location>
        <begin position="25"/>
        <end position="234"/>
    </location>
</feature>
<dbReference type="Pfam" id="PF01083">
    <property type="entry name" value="Cutinase"/>
    <property type="match status" value="1"/>
</dbReference>
<evidence type="ECO:0000256" key="2">
    <source>
        <dbReference type="ARBA" id="ARBA00022487"/>
    </source>
</evidence>
<feature type="region of interest" description="Disordered" evidence="5">
    <location>
        <begin position="205"/>
        <end position="234"/>
    </location>
</feature>
<dbReference type="InterPro" id="IPR029058">
    <property type="entry name" value="AB_hydrolase_fold"/>
</dbReference>
<protein>
    <submittedName>
        <fullName evidence="7">Cutinase family protein</fullName>
    </submittedName>
</protein>
<keyword evidence="4" id="KW-1015">Disulfide bond</keyword>
<dbReference type="SUPFAM" id="SSF53474">
    <property type="entry name" value="alpha/beta-Hydrolases"/>
    <property type="match status" value="1"/>
</dbReference>
<comment type="caution">
    <text evidence="7">The sequence shown here is derived from an EMBL/GenBank/DDBJ whole genome shotgun (WGS) entry which is preliminary data.</text>
</comment>
<evidence type="ECO:0000313" key="7">
    <source>
        <dbReference type="EMBL" id="MFI2477838.1"/>
    </source>
</evidence>
<keyword evidence="6" id="KW-0732">Signal</keyword>
<keyword evidence="3" id="KW-0378">Hydrolase</keyword>
<gene>
    <name evidence="7" type="ORF">ACH49W_31100</name>
</gene>
<name>A0ABW7XA56_9NOCA</name>
<evidence type="ECO:0000256" key="6">
    <source>
        <dbReference type="SAM" id="SignalP"/>
    </source>
</evidence>
<keyword evidence="8" id="KW-1185">Reference proteome</keyword>
<dbReference type="EMBL" id="JBIRYO010000029">
    <property type="protein sequence ID" value="MFI2477838.1"/>
    <property type="molecule type" value="Genomic_DNA"/>
</dbReference>
<evidence type="ECO:0000256" key="5">
    <source>
        <dbReference type="SAM" id="MobiDB-lite"/>
    </source>
</evidence>
<proteinExistence type="inferred from homology"/>
<dbReference type="RefSeq" id="WP_397095238.1">
    <property type="nucleotide sequence ID" value="NZ_JBIRYO010000029.1"/>
</dbReference>
<comment type="similarity">
    <text evidence="1">Belongs to the cutinase family.</text>
</comment>
<feature type="signal peptide" evidence="6">
    <location>
        <begin position="1"/>
        <end position="24"/>
    </location>
</feature>
<evidence type="ECO:0000313" key="8">
    <source>
        <dbReference type="Proteomes" id="UP001611415"/>
    </source>
</evidence>
<sequence length="234" mass="23850">MTRNHFHTQTTVMSRALAVTATVAAITTAQMHIAGADTDVPIGVNCPSLYALGVQGSEESSSAGVSTNDSGALGQVFGPMSAAAGDLVQRAYVPYGRGADGQQLTYQQAVAAAAERLEQMAAEVTTRCPDTKIAAVGYAHGAPAVSQFAHRVGTGTAVADADQVAAVALLANPTRAAGTPVLPGLTGTTPAAAPGTAGQTVSTITLTHRAPPDNRTPTTGQDAPRDRHRHDHRH</sequence>
<keyword evidence="2" id="KW-0719">Serine esterase</keyword>
<accession>A0ABW7XA56</accession>
<dbReference type="InterPro" id="IPR000675">
    <property type="entry name" value="Cutinase/axe"/>
</dbReference>
<dbReference type="Gene3D" id="3.40.50.1820">
    <property type="entry name" value="alpha/beta hydrolase"/>
    <property type="match status" value="1"/>
</dbReference>